<keyword evidence="1" id="KW-0472">Membrane</keyword>
<reference evidence="4 5" key="1">
    <citation type="submission" date="2019-09" db="EMBL/GenBank/DDBJ databases">
        <title>Polymorphobacter sp. isolated from a lake in China.</title>
        <authorList>
            <person name="Liu Z."/>
        </authorList>
    </citation>
    <scope>NUCLEOTIDE SEQUENCE [LARGE SCALE GENOMIC DNA]</scope>
    <source>
        <strain evidence="4 5">D40P</strain>
    </source>
</reference>
<dbReference type="EMBL" id="WIOL01000006">
    <property type="protein sequence ID" value="MQT18364.1"/>
    <property type="molecule type" value="Genomic_DNA"/>
</dbReference>
<dbReference type="NCBIfam" id="TIGR02595">
    <property type="entry name" value="PEP_CTERM"/>
    <property type="match status" value="1"/>
</dbReference>
<feature type="signal peptide" evidence="2">
    <location>
        <begin position="1"/>
        <end position="26"/>
    </location>
</feature>
<dbReference type="OrthoDB" id="7568045at2"/>
<keyword evidence="5" id="KW-1185">Reference proteome</keyword>
<gene>
    <name evidence="4" type="ORF">F3168_14005</name>
</gene>
<accession>A0A7C9KPA3</accession>
<evidence type="ECO:0000259" key="3">
    <source>
        <dbReference type="Pfam" id="PF07589"/>
    </source>
</evidence>
<keyword evidence="2" id="KW-0732">Signal</keyword>
<protein>
    <submittedName>
        <fullName evidence="4">PEPxxWA-CTERM sorting domain-containing protein</fullName>
    </submittedName>
</protein>
<comment type="caution">
    <text evidence="4">The sequence shown here is derived from an EMBL/GenBank/DDBJ whole genome shotgun (WGS) entry which is preliminary data.</text>
</comment>
<keyword evidence="1" id="KW-1133">Transmembrane helix</keyword>
<evidence type="ECO:0000256" key="1">
    <source>
        <dbReference type="SAM" id="Phobius"/>
    </source>
</evidence>
<organism evidence="4 5">
    <name type="scientific">Sandarakinorhabdus fusca</name>
    <dbReference type="NCBI Taxonomy" id="1439888"/>
    <lineage>
        <taxon>Bacteria</taxon>
        <taxon>Pseudomonadati</taxon>
        <taxon>Pseudomonadota</taxon>
        <taxon>Alphaproteobacteria</taxon>
        <taxon>Sphingomonadales</taxon>
        <taxon>Sphingosinicellaceae</taxon>
        <taxon>Sandarakinorhabdus</taxon>
    </lineage>
</organism>
<dbReference type="Pfam" id="PF07589">
    <property type="entry name" value="PEP-CTERM"/>
    <property type="match status" value="1"/>
</dbReference>
<proteinExistence type="predicted"/>
<evidence type="ECO:0000256" key="2">
    <source>
        <dbReference type="SAM" id="SignalP"/>
    </source>
</evidence>
<feature type="transmembrane region" description="Helical" evidence="1">
    <location>
        <begin position="184"/>
        <end position="201"/>
    </location>
</feature>
<feature type="chain" id="PRO_5028951658" evidence="2">
    <location>
        <begin position="27"/>
        <end position="210"/>
    </location>
</feature>
<dbReference type="RefSeq" id="WP_152578835.1">
    <property type="nucleotide sequence ID" value="NZ_JAATJI010000001.1"/>
</dbReference>
<dbReference type="Proteomes" id="UP000481327">
    <property type="component" value="Unassembled WGS sequence"/>
</dbReference>
<evidence type="ECO:0000313" key="4">
    <source>
        <dbReference type="EMBL" id="MQT18364.1"/>
    </source>
</evidence>
<name>A0A7C9KPA3_9SPHN</name>
<sequence>MRLSFRRTLSLALATSMLAAAVPASAALITFDDLGTDAFEAIPNSYHGFTWDFWASINAANYGPSGYANGVVPGGNSACACASDFGQTTQSISSVGKFTLGSGYFTSAWNDGATLSVVGLSGATTLFSTTAVLDTSGPSLLTFNWSGIDKVTFAIAGGSSAGMGGSGNYFALDNLTVTSDVPEPASWAMMIAGFGLVGAVMRRRRIAAFA</sequence>
<dbReference type="InterPro" id="IPR013424">
    <property type="entry name" value="Ice-binding_C"/>
</dbReference>
<evidence type="ECO:0000313" key="5">
    <source>
        <dbReference type="Proteomes" id="UP000481327"/>
    </source>
</evidence>
<keyword evidence="1" id="KW-0812">Transmembrane</keyword>
<feature type="domain" description="Ice-binding protein C-terminal" evidence="3">
    <location>
        <begin position="180"/>
        <end position="205"/>
    </location>
</feature>
<dbReference type="AlphaFoldDB" id="A0A7C9KPA3"/>
<dbReference type="NCBIfam" id="NF035944">
    <property type="entry name" value="PEPxxWA-CTERM"/>
    <property type="match status" value="1"/>
</dbReference>